<dbReference type="AlphaFoldDB" id="A0A8D3EFB9"/>
<dbReference type="InterPro" id="IPR050221">
    <property type="entry name" value="26S_Proteasome_ATPase"/>
</dbReference>
<reference evidence="13" key="1">
    <citation type="submission" date="2023-05" db="EMBL/GenBank/DDBJ databases">
        <title>High-quality long-read genome of Scophthalmus maximus.</title>
        <authorList>
            <person name="Lien S."/>
            <person name="Martinez P."/>
        </authorList>
    </citation>
    <scope>NUCLEOTIDE SEQUENCE [LARGE SCALE GENOMIC DNA]</scope>
</reference>
<keyword evidence="3" id="KW-0547">Nucleotide-binding</keyword>
<dbReference type="FunFam" id="2.40.50.140:FF:000044">
    <property type="entry name" value="26S protease regulatory subunit 8"/>
    <property type="match status" value="1"/>
</dbReference>
<dbReference type="FunFam" id="1.10.8.60:FF:000006">
    <property type="entry name" value="26S protease regulatory subunit 8"/>
    <property type="match status" value="1"/>
</dbReference>
<dbReference type="GO" id="GO:0000502">
    <property type="term" value="C:proteasome complex"/>
    <property type="evidence" value="ECO:0007669"/>
    <property type="project" value="UniProtKB-KW"/>
</dbReference>
<dbReference type="Proteomes" id="UP000694558">
    <property type="component" value="Chromosome 18"/>
</dbReference>
<evidence type="ECO:0000313" key="13">
    <source>
        <dbReference type="Ensembl" id="ENSSMAP00000070478.1"/>
    </source>
</evidence>
<name>A0A8D3EFB9_SCOMX</name>
<dbReference type="Gene3D" id="2.40.50.140">
    <property type="entry name" value="Nucleic acid-binding proteins"/>
    <property type="match status" value="1"/>
</dbReference>
<evidence type="ECO:0000256" key="3">
    <source>
        <dbReference type="ARBA" id="ARBA00022741"/>
    </source>
</evidence>
<feature type="coiled-coil region" evidence="9">
    <location>
        <begin position="28"/>
        <end position="69"/>
    </location>
</feature>
<organism evidence="13 14">
    <name type="scientific">Scophthalmus maximus</name>
    <name type="common">Turbot</name>
    <name type="synonym">Psetta maxima</name>
    <dbReference type="NCBI Taxonomy" id="52904"/>
    <lineage>
        <taxon>Eukaryota</taxon>
        <taxon>Metazoa</taxon>
        <taxon>Chordata</taxon>
        <taxon>Craniata</taxon>
        <taxon>Vertebrata</taxon>
        <taxon>Euteleostomi</taxon>
        <taxon>Actinopterygii</taxon>
        <taxon>Neopterygii</taxon>
        <taxon>Teleostei</taxon>
        <taxon>Neoteleostei</taxon>
        <taxon>Acanthomorphata</taxon>
        <taxon>Carangaria</taxon>
        <taxon>Pleuronectiformes</taxon>
        <taxon>Pleuronectoidei</taxon>
        <taxon>Scophthalmidae</taxon>
        <taxon>Scophthalmus</taxon>
    </lineage>
</organism>
<dbReference type="GeneTree" id="ENSGT01020000230346"/>
<keyword evidence="5" id="KW-0647">Proteasome</keyword>
<proteinExistence type="predicted"/>
<dbReference type="Pfam" id="PF00004">
    <property type="entry name" value="AAA"/>
    <property type="match status" value="1"/>
</dbReference>
<evidence type="ECO:0000256" key="9">
    <source>
        <dbReference type="SAM" id="Coils"/>
    </source>
</evidence>
<reference evidence="13" key="2">
    <citation type="submission" date="2025-08" db="UniProtKB">
        <authorList>
            <consortium name="Ensembl"/>
        </authorList>
    </citation>
    <scope>IDENTIFICATION</scope>
</reference>
<evidence type="ECO:0000259" key="10">
    <source>
        <dbReference type="Pfam" id="PF00004"/>
    </source>
</evidence>
<dbReference type="InterPro" id="IPR012340">
    <property type="entry name" value="NA-bd_OB-fold"/>
</dbReference>
<dbReference type="SUPFAM" id="SSF52540">
    <property type="entry name" value="P-loop containing nucleoside triphosphate hydrolases"/>
    <property type="match status" value="1"/>
</dbReference>
<accession>A0A8D3EFB9</accession>
<gene>
    <name evidence="13" type="primary">psmc5</name>
</gene>
<feature type="domain" description="Proteasomal ATPase second OB" evidence="11">
    <location>
        <begin position="73"/>
        <end position="128"/>
    </location>
</feature>
<evidence type="ECO:0000259" key="11">
    <source>
        <dbReference type="Pfam" id="PF16450"/>
    </source>
</evidence>
<evidence type="ECO:0000256" key="5">
    <source>
        <dbReference type="ARBA" id="ARBA00022942"/>
    </source>
</evidence>
<dbReference type="GO" id="GO:0016887">
    <property type="term" value="F:ATP hydrolysis activity"/>
    <property type="evidence" value="ECO:0007669"/>
    <property type="project" value="InterPro"/>
</dbReference>
<sequence>MEVDGSDHMDMGDSKGGSGLRQYYLSKIEELQLTVNEKSQNLRRLQAQRNELNAKVRLLREELQLLQEQGSYVGEVVRVMDKKKVLVKVHPEGKFVVDVDKNIDINDVTANCRVALRNDSYTLHKILPNKVDPLVSLMMVEKQIKEIKEVIMATNRIDILDSALLRPGRIDRKIEFPPPNEEARLDILKIHSRKMNLTRGINLRKIAELMPGASGAEVKGVCTEAGMYALRERRVHVTQEDFEMAVAKVMQKDSEKNMSIKKLWK</sequence>
<dbReference type="GO" id="GO:0005524">
    <property type="term" value="F:ATP binding"/>
    <property type="evidence" value="ECO:0007669"/>
    <property type="project" value="UniProtKB-KW"/>
</dbReference>
<dbReference type="Pfam" id="PF16450">
    <property type="entry name" value="Prot_ATP_ID_OB_C"/>
    <property type="match status" value="1"/>
</dbReference>
<dbReference type="Ensembl" id="ENSSMAT00000081753.1">
    <property type="protein sequence ID" value="ENSSMAP00000070478.1"/>
    <property type="gene ID" value="ENSSMAG00000018497.2"/>
</dbReference>
<dbReference type="InterPro" id="IPR041569">
    <property type="entry name" value="AAA_lid_3"/>
</dbReference>
<dbReference type="InterPro" id="IPR027417">
    <property type="entry name" value="P-loop_NTPase"/>
</dbReference>
<evidence type="ECO:0000256" key="8">
    <source>
        <dbReference type="ARBA" id="ARBA00042601"/>
    </source>
</evidence>
<dbReference type="Gene3D" id="1.10.8.60">
    <property type="match status" value="1"/>
</dbReference>
<keyword evidence="9" id="KW-0175">Coiled coil</keyword>
<evidence type="ECO:0000256" key="4">
    <source>
        <dbReference type="ARBA" id="ARBA00022840"/>
    </source>
</evidence>
<evidence type="ECO:0000256" key="6">
    <source>
        <dbReference type="ARBA" id="ARBA00040909"/>
    </source>
</evidence>
<keyword evidence="4" id="KW-0067">ATP-binding</keyword>
<dbReference type="Pfam" id="PF17862">
    <property type="entry name" value="AAA_lid_3"/>
    <property type="match status" value="1"/>
</dbReference>
<dbReference type="GO" id="GO:0005737">
    <property type="term" value="C:cytoplasm"/>
    <property type="evidence" value="ECO:0007669"/>
    <property type="project" value="UniProtKB-SubCell"/>
</dbReference>
<dbReference type="PANTHER" id="PTHR23073">
    <property type="entry name" value="26S PROTEASOME REGULATORY SUBUNIT"/>
    <property type="match status" value="1"/>
</dbReference>
<keyword evidence="2" id="KW-0963">Cytoplasm</keyword>
<evidence type="ECO:0000256" key="2">
    <source>
        <dbReference type="ARBA" id="ARBA00022490"/>
    </source>
</evidence>
<feature type="domain" description="AAA ATPase AAA+ lid" evidence="12">
    <location>
        <begin position="201"/>
        <end position="243"/>
    </location>
</feature>
<evidence type="ECO:0000259" key="12">
    <source>
        <dbReference type="Pfam" id="PF17862"/>
    </source>
</evidence>
<dbReference type="InterPro" id="IPR003959">
    <property type="entry name" value="ATPase_AAA_core"/>
</dbReference>
<feature type="domain" description="ATPase AAA-type core" evidence="10">
    <location>
        <begin position="149"/>
        <end position="177"/>
    </location>
</feature>
<comment type="subcellular location">
    <subcellularLocation>
        <location evidence="1">Cytoplasm</location>
    </subcellularLocation>
</comment>
<evidence type="ECO:0000313" key="14">
    <source>
        <dbReference type="Proteomes" id="UP000694558"/>
    </source>
</evidence>
<evidence type="ECO:0000256" key="1">
    <source>
        <dbReference type="ARBA" id="ARBA00004496"/>
    </source>
</evidence>
<protein>
    <recommendedName>
        <fullName evidence="6">26S proteasome regulatory subunit 8</fullName>
    </recommendedName>
    <alternativeName>
        <fullName evidence="7">26S proteasome AAA-ATPase subunit RPT6</fullName>
    </alternativeName>
    <alternativeName>
        <fullName evidence="8">Proteasome 26S subunit ATPase 5</fullName>
    </alternativeName>
</protein>
<dbReference type="InterPro" id="IPR032501">
    <property type="entry name" value="Prot_ATP_ID_OB_2nd"/>
</dbReference>
<evidence type="ECO:0000256" key="7">
    <source>
        <dbReference type="ARBA" id="ARBA00041419"/>
    </source>
</evidence>